<gene>
    <name evidence="1" type="ordered locus">Amet_3184</name>
</gene>
<dbReference type="KEGG" id="amt:Amet_3184"/>
<evidence type="ECO:0000313" key="1">
    <source>
        <dbReference type="EMBL" id="ABR49322.1"/>
    </source>
</evidence>
<name>A6TT04_ALKMQ</name>
<reference evidence="2" key="1">
    <citation type="journal article" date="2016" name="Genome Announc.">
        <title>Complete genome sequence of Alkaliphilus metalliredigens strain QYMF, an alkaliphilic and metal-reducing bacterium isolated from borax-contaminated leachate ponds.</title>
        <authorList>
            <person name="Hwang C."/>
            <person name="Copeland A."/>
            <person name="Lucas S."/>
            <person name="Lapidus A."/>
            <person name="Barry K."/>
            <person name="Detter J.C."/>
            <person name="Glavina Del Rio T."/>
            <person name="Hammon N."/>
            <person name="Israni S."/>
            <person name="Dalin E."/>
            <person name="Tice H."/>
            <person name="Pitluck S."/>
            <person name="Chertkov O."/>
            <person name="Brettin T."/>
            <person name="Bruce D."/>
            <person name="Han C."/>
            <person name="Schmutz J."/>
            <person name="Larimer F."/>
            <person name="Land M.L."/>
            <person name="Hauser L."/>
            <person name="Kyrpides N."/>
            <person name="Mikhailova N."/>
            <person name="Ye Q."/>
            <person name="Zhou J."/>
            <person name="Richardson P."/>
            <person name="Fields M.W."/>
        </authorList>
    </citation>
    <scope>NUCLEOTIDE SEQUENCE [LARGE SCALE GENOMIC DNA]</scope>
    <source>
        <strain evidence="2">QYMF</strain>
    </source>
</reference>
<dbReference type="InterPro" id="IPR002187">
    <property type="entry name" value="N-reg_PII"/>
</dbReference>
<dbReference type="EMBL" id="CP000724">
    <property type="protein sequence ID" value="ABR49322.1"/>
    <property type="molecule type" value="Genomic_DNA"/>
</dbReference>
<dbReference type="PROSITE" id="PS51343">
    <property type="entry name" value="PII_GLNB_DOM"/>
    <property type="match status" value="1"/>
</dbReference>
<dbReference type="GO" id="GO:0030234">
    <property type="term" value="F:enzyme regulator activity"/>
    <property type="evidence" value="ECO:0007669"/>
    <property type="project" value="InterPro"/>
</dbReference>
<dbReference type="Proteomes" id="UP000001572">
    <property type="component" value="Chromosome"/>
</dbReference>
<proteinExistence type="predicted"/>
<dbReference type="InterPro" id="IPR015867">
    <property type="entry name" value="N-reg_PII/ATP_PRibTrfase_C"/>
</dbReference>
<organism evidence="1 2">
    <name type="scientific">Alkaliphilus metalliredigens (strain QYMF)</name>
    <dbReference type="NCBI Taxonomy" id="293826"/>
    <lineage>
        <taxon>Bacteria</taxon>
        <taxon>Bacillati</taxon>
        <taxon>Bacillota</taxon>
        <taxon>Clostridia</taxon>
        <taxon>Peptostreptococcales</taxon>
        <taxon>Natronincolaceae</taxon>
        <taxon>Alkaliphilus</taxon>
    </lineage>
</organism>
<dbReference type="SUPFAM" id="SSF54913">
    <property type="entry name" value="GlnB-like"/>
    <property type="match status" value="2"/>
</dbReference>
<dbReference type="STRING" id="293826.Amet_3184"/>
<dbReference type="AlphaFoldDB" id="A6TT04"/>
<protein>
    <submittedName>
        <fullName evidence="1">Nitrogen regulatory protein P-II</fullName>
    </submittedName>
</protein>
<accession>A6TT04</accession>
<dbReference type="HOGENOM" id="CLU_102878_1_0_9"/>
<evidence type="ECO:0000313" key="2">
    <source>
        <dbReference type="Proteomes" id="UP000001572"/>
    </source>
</evidence>
<dbReference type="Pfam" id="PF00543">
    <property type="entry name" value="P-II"/>
    <property type="match status" value="1"/>
</dbReference>
<dbReference type="Gene3D" id="3.30.70.120">
    <property type="match status" value="2"/>
</dbReference>
<dbReference type="eggNOG" id="COG0347">
    <property type="taxonomic scope" value="Bacteria"/>
</dbReference>
<dbReference type="OrthoDB" id="9803021at2"/>
<dbReference type="InterPro" id="IPR011322">
    <property type="entry name" value="N-reg_PII-like_a/b"/>
</dbReference>
<keyword evidence="2" id="KW-1185">Reference proteome</keyword>
<dbReference type="GO" id="GO:0006808">
    <property type="term" value="P:regulation of nitrogen utilization"/>
    <property type="evidence" value="ECO:0007669"/>
    <property type="project" value="InterPro"/>
</dbReference>
<dbReference type="RefSeq" id="WP_012064287.1">
    <property type="nucleotide sequence ID" value="NC_009633.1"/>
</dbReference>
<dbReference type="SMART" id="SM00938">
    <property type="entry name" value="P-II"/>
    <property type="match status" value="1"/>
</dbReference>
<sequence>MNSSTNYIVHELLCLIVSRGLGSKVIKCAKQNGITGGTIFLGKGTIRNPILEFLDLAEARKEIVLMVAEQTIAYAGLEALNKKFNFNKPNHGIAFSTSVLNIFGAKNLTSNDTKESRGVENPMYNIIFVIVDRGNAESVVEAAKKAGSRGATIVNARGSGIHETSKLFAMEIEPEKEIVLIISENHLTESISSSIRDELQIDEPGNGIIFIQDVNKTYGLY</sequence>